<reference evidence="2 4" key="3">
    <citation type="journal article" date="2019" name="Sci. Rep.">
        <title>A multi-omics analysis of the grapevine pathogen Lasiodiplodia theobromae reveals that temperature affects the expression of virulence- and pathogenicity-related genes.</title>
        <authorList>
            <person name="Felix C."/>
            <person name="Meneses R."/>
            <person name="Goncalves M.F.M."/>
            <person name="Tilleman L."/>
            <person name="Duarte A.S."/>
            <person name="Jorrin-Novo J.V."/>
            <person name="Van de Peer Y."/>
            <person name="Deforce D."/>
            <person name="Van Nieuwerburgh F."/>
            <person name="Esteves A.C."/>
            <person name="Alves A."/>
        </authorList>
    </citation>
    <scope>NUCLEOTIDE SEQUENCE [LARGE SCALE GENOMIC DNA]</scope>
    <source>
        <strain evidence="2 4">LA-SOL3</strain>
    </source>
</reference>
<feature type="compositionally biased region" description="Basic and acidic residues" evidence="1">
    <location>
        <begin position="14"/>
        <end position="24"/>
    </location>
</feature>
<feature type="compositionally biased region" description="Polar residues" evidence="1">
    <location>
        <begin position="516"/>
        <end position="530"/>
    </location>
</feature>
<dbReference type="AlphaFoldDB" id="A0A5N5DSY9"/>
<reference evidence="3" key="1">
    <citation type="submission" date="2016-08" db="EMBL/GenBank/DDBJ databases">
        <authorList>
            <person name="Yan J."/>
        </authorList>
    </citation>
    <scope>NUCLEOTIDE SEQUENCE</scope>
    <source>
        <strain evidence="3">CSS-01s</strain>
    </source>
</reference>
<feature type="region of interest" description="Disordered" evidence="1">
    <location>
        <begin position="384"/>
        <end position="540"/>
    </location>
</feature>
<evidence type="ECO:0008006" key="5">
    <source>
        <dbReference type="Google" id="ProtNLM"/>
    </source>
</evidence>
<evidence type="ECO:0000256" key="1">
    <source>
        <dbReference type="SAM" id="MobiDB-lite"/>
    </source>
</evidence>
<sequence>MAPHNTTAGGSPLRETDVLKPHDPALTDENEWEEFQLAAAEVRDPATGAPTSLLHADAMSPVTVVGRLEPVPRSQAHLLAASAPSLFPRAGLPVELTNVTRFAYGQYDDGEVAIWAAGQAGWFKIAEPPAARGGNNAYKDIFKDMVEAINVLYFLADVYRENRGDGSAKAIFKRYATENPNRFSSPKQAAEAIYKHKEFLILSMLRGKELEDPAWNYTDIFLHLKSKFPVEYEAMERKEAGKVGLDKRKKTKRGTPSQKAGSQETESTDDGRKKALKPGSAPKKDDNWWEAKVIWEMMQKVQIQGLLAPKNMTVTNFAKVMVRKFEVDDEDLAADYIRAHATALLYMMAHKRKPAVEWTEQPVYTELSQVKLSSSALRRTSRLEIRRRRDPLPDPEPELAQLGVEQDSSSEDIPAPAPRRGRKARQSLLRPKSSKYSGKGMTRSGKSYHRSSGDEDEDDTDAPEVTSPPKRKIEADEDNTRRKRQSSRSQIQLTQGVSPPDSDDERKETLPLRWKTPQSQRGTANFTPTLLSEPAASVEANSPGDIWRCTHDECMHKVYGASLDESQVLIAEHLDEHDAKRKEAVALARSEELRSNLPVSNLIKRIREMADSQHNVQLMGLAGLGTSTEEQAFPAPIQRQF</sequence>
<dbReference type="EMBL" id="VCHE01000001">
    <property type="protein sequence ID" value="KAB2581136.1"/>
    <property type="molecule type" value="Genomic_DNA"/>
</dbReference>
<dbReference type="Proteomes" id="UP000325902">
    <property type="component" value="Unassembled WGS sequence"/>
</dbReference>
<evidence type="ECO:0000313" key="4">
    <source>
        <dbReference type="Proteomes" id="UP000325902"/>
    </source>
</evidence>
<dbReference type="EMBL" id="MDYX01000024">
    <property type="protein sequence ID" value="KAF9629430.1"/>
    <property type="molecule type" value="Genomic_DNA"/>
</dbReference>
<gene>
    <name evidence="3" type="ORF">BFW01_g10633</name>
    <name evidence="2" type="ORF">DBV05_g301</name>
</gene>
<dbReference type="OrthoDB" id="5382953at2759"/>
<dbReference type="Proteomes" id="UP000627934">
    <property type="component" value="Unassembled WGS sequence"/>
</dbReference>
<protein>
    <recommendedName>
        <fullName evidence="5">DNA (cytosine-5)-methyltransferase 1 replication foci domain-containing protein</fullName>
    </recommendedName>
</protein>
<reference evidence="3" key="2">
    <citation type="journal article" date="2018" name="DNA Res.">
        <title>Comparative genome and transcriptome analyses reveal adaptations to opportunistic infections in woody plant degrading pathogens of Botryosphaeriaceae.</title>
        <authorList>
            <person name="Yan J.Y."/>
            <person name="Zhao W.S."/>
            <person name="Chen Z."/>
            <person name="Xing Q.K."/>
            <person name="Zhang W."/>
            <person name="Chethana K.W.T."/>
            <person name="Xue M.F."/>
            <person name="Xu J.P."/>
            <person name="Phillips A.J.L."/>
            <person name="Wang Y."/>
            <person name="Liu J.H."/>
            <person name="Liu M."/>
            <person name="Zhou Y."/>
            <person name="Jayawardena R.S."/>
            <person name="Manawasinghe I.S."/>
            <person name="Huang J.B."/>
            <person name="Qiao G.H."/>
            <person name="Fu C.Y."/>
            <person name="Guo F.F."/>
            <person name="Dissanayake A.J."/>
            <person name="Peng Y.L."/>
            <person name="Hyde K.D."/>
            <person name="Li X.H."/>
        </authorList>
    </citation>
    <scope>NUCLEOTIDE SEQUENCE</scope>
    <source>
        <strain evidence="3">CSS-01s</strain>
    </source>
</reference>
<feature type="region of interest" description="Disordered" evidence="1">
    <location>
        <begin position="1"/>
        <end position="24"/>
    </location>
</feature>
<evidence type="ECO:0000313" key="2">
    <source>
        <dbReference type="EMBL" id="KAB2581136.1"/>
    </source>
</evidence>
<feature type="compositionally biased region" description="Polar residues" evidence="1">
    <location>
        <begin position="254"/>
        <end position="265"/>
    </location>
</feature>
<accession>A0A5N5DSY9</accession>
<name>A0A5N5DSY9_9PEZI</name>
<evidence type="ECO:0000313" key="3">
    <source>
        <dbReference type="EMBL" id="KAF9629430.1"/>
    </source>
</evidence>
<proteinExistence type="predicted"/>
<organism evidence="2 4">
    <name type="scientific">Lasiodiplodia theobromae</name>
    <dbReference type="NCBI Taxonomy" id="45133"/>
    <lineage>
        <taxon>Eukaryota</taxon>
        <taxon>Fungi</taxon>
        <taxon>Dikarya</taxon>
        <taxon>Ascomycota</taxon>
        <taxon>Pezizomycotina</taxon>
        <taxon>Dothideomycetes</taxon>
        <taxon>Dothideomycetes incertae sedis</taxon>
        <taxon>Botryosphaeriales</taxon>
        <taxon>Botryosphaeriaceae</taxon>
        <taxon>Lasiodiplodia</taxon>
    </lineage>
</organism>
<feature type="compositionally biased region" description="Basic and acidic residues" evidence="1">
    <location>
        <begin position="471"/>
        <end position="480"/>
    </location>
</feature>
<comment type="caution">
    <text evidence="2">The sequence shown here is derived from an EMBL/GenBank/DDBJ whole genome shotgun (WGS) entry which is preliminary data.</text>
</comment>
<feature type="region of interest" description="Disordered" evidence="1">
    <location>
        <begin position="243"/>
        <end position="284"/>
    </location>
</feature>
<keyword evidence="4" id="KW-1185">Reference proteome</keyword>